<dbReference type="GO" id="GO:0000981">
    <property type="term" value="F:DNA-binding transcription factor activity, RNA polymerase II-specific"/>
    <property type="evidence" value="ECO:0007669"/>
    <property type="project" value="InterPro"/>
</dbReference>
<proteinExistence type="predicted"/>
<keyword evidence="7" id="KW-0175">Coiled coil</keyword>
<dbReference type="PROSITE" id="PS00463">
    <property type="entry name" value="ZN2_CY6_FUNGAL_1"/>
    <property type="match status" value="1"/>
</dbReference>
<dbReference type="GO" id="GO:0000976">
    <property type="term" value="F:transcription cis-regulatory region binding"/>
    <property type="evidence" value="ECO:0007669"/>
    <property type="project" value="TreeGrafter"/>
</dbReference>
<evidence type="ECO:0000313" key="10">
    <source>
        <dbReference type="EMBL" id="PGH26719.1"/>
    </source>
</evidence>
<comment type="subcellular location">
    <subcellularLocation>
        <location evidence="1">Nucleus</location>
    </subcellularLocation>
</comment>
<evidence type="ECO:0000256" key="7">
    <source>
        <dbReference type="SAM" id="Coils"/>
    </source>
</evidence>
<keyword evidence="5" id="KW-0804">Transcription</keyword>
<dbReference type="Pfam" id="PF04082">
    <property type="entry name" value="Fungal_trans"/>
    <property type="match status" value="1"/>
</dbReference>
<dbReference type="STRING" id="1447883.A0A2B7Z0F3"/>
<feature type="compositionally biased region" description="Acidic residues" evidence="8">
    <location>
        <begin position="579"/>
        <end position="590"/>
    </location>
</feature>
<keyword evidence="2" id="KW-0479">Metal-binding</keyword>
<comment type="caution">
    <text evidence="10">The sequence shown here is derived from an EMBL/GenBank/DDBJ whole genome shotgun (WGS) entry which is preliminary data.</text>
</comment>
<dbReference type="GO" id="GO:0006351">
    <property type="term" value="P:DNA-templated transcription"/>
    <property type="evidence" value="ECO:0007669"/>
    <property type="project" value="InterPro"/>
</dbReference>
<keyword evidence="11" id="KW-1185">Reference proteome</keyword>
<dbReference type="SUPFAM" id="SSF57701">
    <property type="entry name" value="Zn2/Cys6 DNA-binding domain"/>
    <property type="match status" value="1"/>
</dbReference>
<gene>
    <name evidence="10" type="ORF">AJ80_01665</name>
</gene>
<sequence length="722" mass="81765">MDQDVQFMCPRPRNPRACDDCKRSKTRCLPSETTAGVCQRCARYGSRCSFNNTHSKNQSGAVSTAKGNSKAPRKKLEDENLLPKILPSELVLNHSDDSGELMQHHQHVFQGKRSRYGLSALLPNGQQQSRKQGVSVTEKELKITAQRANNILAVFKKMNHHFPFVTIPKDATAEAMSKEQSFLFLAILTVTSMDDIRLQRLLNARFRTLLSTKVVMQGEKSLDYLQGLLVYLAWYPSHLRPMSIQLYQYIQIAISLISDMGLEDLNITTEPLDPAVKDAAKRACLGCYYLSTMTSMAFKKKPNNFRLTEPTRAFMSDLTNQPTGSVNAACAASARFMDLIERVTDPHYNILLELSLEGTEGCPLQRLVQTFQLQLAECDRHASNNFDGNFLHHLYTMLKIYSIPLSHYTHSNNPPIPNGSITNTFNPHSAFPILRTCFSHIRFVLEHFINLNLEEYARLVFVEWSMLVQTINTFSRLCCYLIPEIPDWANVVIPEERTRFLVDLECLGERLEMACNNNKKLARKAAASEEDGEEEDSPPDLLYMFRCVLQLVHESHSKASDTAPNYDTQGRRGKRRPEEEGDDDGDDTDEGREKRRKVMSRCPVMSGSIVGTEYWNALEKVNQLQQLTSTNGNVVVSQPQQQPQQQQQLPPPYTSADTTTMPGSFPSTTTTSTTHHIDISESWQQPPLYTSFENMTYSAAPDFNDWITLSDELWYPSAAVLS</sequence>
<evidence type="ECO:0000256" key="6">
    <source>
        <dbReference type="ARBA" id="ARBA00023242"/>
    </source>
</evidence>
<feature type="domain" description="Zn(2)-C6 fungal-type" evidence="9">
    <location>
        <begin position="17"/>
        <end position="50"/>
    </location>
</feature>
<keyword evidence="6" id="KW-0539">Nucleus</keyword>
<dbReference type="CDD" id="cd12148">
    <property type="entry name" value="fungal_TF_MHR"/>
    <property type="match status" value="1"/>
</dbReference>
<organism evidence="10 11">
    <name type="scientific">Polytolypa hystricis (strain UAMH7299)</name>
    <dbReference type="NCBI Taxonomy" id="1447883"/>
    <lineage>
        <taxon>Eukaryota</taxon>
        <taxon>Fungi</taxon>
        <taxon>Dikarya</taxon>
        <taxon>Ascomycota</taxon>
        <taxon>Pezizomycotina</taxon>
        <taxon>Eurotiomycetes</taxon>
        <taxon>Eurotiomycetidae</taxon>
        <taxon>Onygenales</taxon>
        <taxon>Onygenales incertae sedis</taxon>
        <taxon>Polytolypa</taxon>
    </lineage>
</organism>
<dbReference type="Gene3D" id="4.10.240.10">
    <property type="entry name" value="Zn(2)-C6 fungal-type DNA-binding domain"/>
    <property type="match status" value="1"/>
</dbReference>
<feature type="compositionally biased region" description="Low complexity" evidence="8">
    <location>
        <begin position="638"/>
        <end position="648"/>
    </location>
</feature>
<feature type="compositionally biased region" description="Polar residues" evidence="8">
    <location>
        <begin position="52"/>
        <end position="67"/>
    </location>
</feature>
<dbReference type="EMBL" id="PDNA01000014">
    <property type="protein sequence ID" value="PGH26719.1"/>
    <property type="molecule type" value="Genomic_DNA"/>
</dbReference>
<dbReference type="InterPro" id="IPR001138">
    <property type="entry name" value="Zn2Cys6_DnaBD"/>
</dbReference>
<reference evidence="10 11" key="1">
    <citation type="submission" date="2017-10" db="EMBL/GenBank/DDBJ databases">
        <title>Comparative genomics in systemic dimorphic fungi from Ajellomycetaceae.</title>
        <authorList>
            <person name="Munoz J.F."/>
            <person name="Mcewen J.G."/>
            <person name="Clay O.K."/>
            <person name="Cuomo C.A."/>
        </authorList>
    </citation>
    <scope>NUCLEOTIDE SEQUENCE [LARGE SCALE GENOMIC DNA]</scope>
    <source>
        <strain evidence="10 11">UAMH7299</strain>
    </source>
</reference>
<dbReference type="SMART" id="SM00066">
    <property type="entry name" value="GAL4"/>
    <property type="match status" value="1"/>
</dbReference>
<feature type="region of interest" description="Disordered" evidence="8">
    <location>
        <begin position="52"/>
        <end position="77"/>
    </location>
</feature>
<dbReference type="GO" id="GO:0005634">
    <property type="term" value="C:nucleus"/>
    <property type="evidence" value="ECO:0007669"/>
    <property type="project" value="UniProtKB-SubCell"/>
</dbReference>
<name>A0A2B7Z0F3_POLH7</name>
<dbReference type="PROSITE" id="PS50048">
    <property type="entry name" value="ZN2_CY6_FUNGAL_2"/>
    <property type="match status" value="1"/>
</dbReference>
<dbReference type="AlphaFoldDB" id="A0A2B7Z0F3"/>
<keyword evidence="3" id="KW-0805">Transcription regulation</keyword>
<dbReference type="GO" id="GO:0008270">
    <property type="term" value="F:zinc ion binding"/>
    <property type="evidence" value="ECO:0007669"/>
    <property type="project" value="InterPro"/>
</dbReference>
<dbReference type="CDD" id="cd00067">
    <property type="entry name" value="GAL4"/>
    <property type="match status" value="1"/>
</dbReference>
<feature type="coiled-coil region" evidence="7">
    <location>
        <begin position="504"/>
        <end position="531"/>
    </location>
</feature>
<dbReference type="InterPro" id="IPR036864">
    <property type="entry name" value="Zn2-C6_fun-type_DNA-bd_sf"/>
</dbReference>
<evidence type="ECO:0000256" key="1">
    <source>
        <dbReference type="ARBA" id="ARBA00004123"/>
    </source>
</evidence>
<dbReference type="InterPro" id="IPR007219">
    <property type="entry name" value="XnlR_reg_dom"/>
</dbReference>
<protein>
    <recommendedName>
        <fullName evidence="9">Zn(2)-C6 fungal-type domain-containing protein</fullName>
    </recommendedName>
</protein>
<dbReference type="OrthoDB" id="5424793at2759"/>
<dbReference type="PANTHER" id="PTHR31845">
    <property type="entry name" value="FINGER DOMAIN PROTEIN, PUTATIVE-RELATED"/>
    <property type="match status" value="1"/>
</dbReference>
<evidence type="ECO:0000313" key="11">
    <source>
        <dbReference type="Proteomes" id="UP000224634"/>
    </source>
</evidence>
<evidence type="ECO:0000256" key="2">
    <source>
        <dbReference type="ARBA" id="ARBA00022723"/>
    </source>
</evidence>
<evidence type="ECO:0000256" key="5">
    <source>
        <dbReference type="ARBA" id="ARBA00023163"/>
    </source>
</evidence>
<accession>A0A2B7Z0F3</accession>
<evidence type="ECO:0000256" key="4">
    <source>
        <dbReference type="ARBA" id="ARBA00023125"/>
    </source>
</evidence>
<evidence type="ECO:0000256" key="8">
    <source>
        <dbReference type="SAM" id="MobiDB-lite"/>
    </source>
</evidence>
<feature type="region of interest" description="Disordered" evidence="8">
    <location>
        <begin position="634"/>
        <end position="656"/>
    </location>
</feature>
<dbReference type="InterPro" id="IPR051089">
    <property type="entry name" value="prtT"/>
</dbReference>
<evidence type="ECO:0000259" key="9">
    <source>
        <dbReference type="PROSITE" id="PS50048"/>
    </source>
</evidence>
<keyword evidence="4" id="KW-0238">DNA-binding</keyword>
<dbReference type="Proteomes" id="UP000224634">
    <property type="component" value="Unassembled WGS sequence"/>
</dbReference>
<feature type="region of interest" description="Disordered" evidence="8">
    <location>
        <begin position="556"/>
        <end position="599"/>
    </location>
</feature>
<dbReference type="PANTHER" id="PTHR31845:SF10">
    <property type="entry name" value="ZN(II)2CYS6 TRANSCRIPTION FACTOR (EUROFUNG)"/>
    <property type="match status" value="1"/>
</dbReference>
<evidence type="ECO:0000256" key="3">
    <source>
        <dbReference type="ARBA" id="ARBA00023015"/>
    </source>
</evidence>